<keyword evidence="6" id="KW-0472">Membrane</keyword>
<name>A0A5N5Q521_PANHP</name>
<keyword evidence="6" id="KW-1133">Transmembrane helix</keyword>
<feature type="transmembrane region" description="Helical" evidence="6">
    <location>
        <begin position="309"/>
        <end position="329"/>
    </location>
</feature>
<keyword evidence="3" id="KW-0325">Glycoprotein</keyword>
<keyword evidence="2" id="KW-1015">Disulfide bond</keyword>
<comment type="caution">
    <text evidence="9">The sequence shown here is derived from an EMBL/GenBank/DDBJ whole genome shotgun (WGS) entry which is preliminary data.</text>
</comment>
<keyword evidence="1 7" id="KW-0732">Signal</keyword>
<dbReference type="InterPro" id="IPR052598">
    <property type="entry name" value="IgSF_CEA-related"/>
</dbReference>
<keyword evidence="6" id="KW-0812">Transmembrane</keyword>
<dbReference type="InterPro" id="IPR007110">
    <property type="entry name" value="Ig-like_dom"/>
</dbReference>
<dbReference type="InterPro" id="IPR013783">
    <property type="entry name" value="Ig-like_fold"/>
</dbReference>
<feature type="chain" id="PRO_5024296612" description="Ig-like domain-containing protein" evidence="7">
    <location>
        <begin position="21"/>
        <end position="427"/>
    </location>
</feature>
<reference evidence="9 10" key="1">
    <citation type="submission" date="2019-06" db="EMBL/GenBank/DDBJ databases">
        <title>A chromosome-scale genome assembly of the striped catfish, Pangasianodon hypophthalmus.</title>
        <authorList>
            <person name="Wen M."/>
            <person name="Zahm M."/>
            <person name="Roques C."/>
            <person name="Cabau C."/>
            <person name="Klopp C."/>
            <person name="Donnadieu C."/>
            <person name="Jouanno E."/>
            <person name="Avarre J.-C."/>
            <person name="Campet M."/>
            <person name="Ha T.T.T."/>
            <person name="Dugue R."/>
            <person name="Lampietro C."/>
            <person name="Louis A."/>
            <person name="Herpin A."/>
            <person name="Echchiki A."/>
            <person name="Berthelot C."/>
            <person name="Parey E."/>
            <person name="Roest-Crollius H."/>
            <person name="Braasch I."/>
            <person name="Postlethwait J."/>
            <person name="Bobe J."/>
            <person name="Montfort J."/>
            <person name="Bouchez O."/>
            <person name="Begum T."/>
            <person name="Schartl M."/>
            <person name="Guiguen Y."/>
        </authorList>
    </citation>
    <scope>NUCLEOTIDE SEQUENCE [LARGE SCALE GENOMIC DNA]</scope>
    <source>
        <strain evidence="9 10">Indonesia</strain>
        <tissue evidence="9">Blood</tissue>
    </source>
</reference>
<dbReference type="SUPFAM" id="SSF48726">
    <property type="entry name" value="Immunoglobulin"/>
    <property type="match status" value="3"/>
</dbReference>
<evidence type="ECO:0000313" key="10">
    <source>
        <dbReference type="Proteomes" id="UP000327468"/>
    </source>
</evidence>
<keyword evidence="10" id="KW-1185">Reference proteome</keyword>
<dbReference type="AlphaFoldDB" id="A0A5N5Q521"/>
<accession>A0A5N5Q521</accession>
<evidence type="ECO:0000256" key="2">
    <source>
        <dbReference type="ARBA" id="ARBA00023157"/>
    </source>
</evidence>
<sequence>MEKAMVVTLIITLLTGFSQEQNILPPGPINKEVGANVLFTIISSPEPVHAIRWHFNGSEVIRYIPPGPEIVNSDYRGRVFLNYSSGDLELKGLSMNDSGQYTIILTFQSGLGVQDHILLQVFEPVFVISITSPEGNLIEYSSANFTCEGNGTISTTVWMKEYEILAPSSSIQFLDDNRTMVISPVKRSDSGNYQCAMSNPVSSSSAHYSITVNYGPDVRIFGAQTLEEGSDILLLCSPDSVPPATITWTVKGMSTRSAALYVTENSNPSDSGDYNCTCWNNVTGITASAVQVLTVRAVSSRLGPGVETGIILGVIAVVLILVVVIYFLIKRSKKPAKAVRETPVSMTADQQTDVTSGYNNMVAETLKRSKELTAGFTYHTQNGRSSPPLYENQSQTTPARRNRPPLPQNRETNDSELYCSAIVTSNN</sequence>
<feature type="domain" description="Ig-like" evidence="8">
    <location>
        <begin position="124"/>
        <end position="213"/>
    </location>
</feature>
<keyword evidence="4" id="KW-0393">Immunoglobulin domain</keyword>
<evidence type="ECO:0000256" key="7">
    <source>
        <dbReference type="SAM" id="SignalP"/>
    </source>
</evidence>
<protein>
    <recommendedName>
        <fullName evidence="8">Ig-like domain-containing protein</fullName>
    </recommendedName>
</protein>
<dbReference type="Gene3D" id="2.60.40.10">
    <property type="entry name" value="Immunoglobulins"/>
    <property type="match status" value="3"/>
</dbReference>
<evidence type="ECO:0000256" key="1">
    <source>
        <dbReference type="ARBA" id="ARBA00022729"/>
    </source>
</evidence>
<dbReference type="EMBL" id="VFJC01000002">
    <property type="protein sequence ID" value="KAB5587009.1"/>
    <property type="molecule type" value="Genomic_DNA"/>
</dbReference>
<gene>
    <name evidence="9" type="ORF">PHYPO_G00008030</name>
</gene>
<evidence type="ECO:0000256" key="6">
    <source>
        <dbReference type="SAM" id="Phobius"/>
    </source>
</evidence>
<dbReference type="PANTHER" id="PTHR44337">
    <property type="entry name" value="CARCINOEMBRYONIC ANTIGEN-RELATED CELL ADHESION MOLECULE 8"/>
    <property type="match status" value="1"/>
</dbReference>
<dbReference type="SMART" id="SM00409">
    <property type="entry name" value="IG"/>
    <property type="match status" value="3"/>
</dbReference>
<feature type="domain" description="Ig-like" evidence="8">
    <location>
        <begin position="216"/>
        <end position="294"/>
    </location>
</feature>
<evidence type="ECO:0000256" key="4">
    <source>
        <dbReference type="ARBA" id="ARBA00023319"/>
    </source>
</evidence>
<proteinExistence type="predicted"/>
<dbReference type="PANTHER" id="PTHR44337:SF20">
    <property type="entry name" value="CARCINOEMBRYONIC ANTIGEN-RELATED CELL ADHESION MOLECULE 5-RELATED"/>
    <property type="match status" value="1"/>
</dbReference>
<dbReference type="InterPro" id="IPR003598">
    <property type="entry name" value="Ig_sub2"/>
</dbReference>
<feature type="region of interest" description="Disordered" evidence="5">
    <location>
        <begin position="378"/>
        <end position="415"/>
    </location>
</feature>
<evidence type="ECO:0000256" key="5">
    <source>
        <dbReference type="SAM" id="MobiDB-lite"/>
    </source>
</evidence>
<dbReference type="Proteomes" id="UP000327468">
    <property type="component" value="Chromosome 1"/>
</dbReference>
<organism evidence="9 10">
    <name type="scientific">Pangasianodon hypophthalmus</name>
    <name type="common">Striped catfish</name>
    <name type="synonym">Helicophagus hypophthalmus</name>
    <dbReference type="NCBI Taxonomy" id="310915"/>
    <lineage>
        <taxon>Eukaryota</taxon>
        <taxon>Metazoa</taxon>
        <taxon>Chordata</taxon>
        <taxon>Craniata</taxon>
        <taxon>Vertebrata</taxon>
        <taxon>Euteleostomi</taxon>
        <taxon>Actinopterygii</taxon>
        <taxon>Neopterygii</taxon>
        <taxon>Teleostei</taxon>
        <taxon>Ostariophysi</taxon>
        <taxon>Siluriformes</taxon>
        <taxon>Pangasiidae</taxon>
        <taxon>Pangasianodon</taxon>
    </lineage>
</organism>
<dbReference type="PROSITE" id="PS50835">
    <property type="entry name" value="IG_LIKE"/>
    <property type="match status" value="2"/>
</dbReference>
<dbReference type="Pfam" id="PF07679">
    <property type="entry name" value="I-set"/>
    <property type="match status" value="1"/>
</dbReference>
<feature type="compositionally biased region" description="Polar residues" evidence="5">
    <location>
        <begin position="378"/>
        <end position="399"/>
    </location>
</feature>
<dbReference type="InterPro" id="IPR003599">
    <property type="entry name" value="Ig_sub"/>
</dbReference>
<dbReference type="InterPro" id="IPR036179">
    <property type="entry name" value="Ig-like_dom_sf"/>
</dbReference>
<feature type="signal peptide" evidence="7">
    <location>
        <begin position="1"/>
        <end position="20"/>
    </location>
</feature>
<evidence type="ECO:0000259" key="8">
    <source>
        <dbReference type="PROSITE" id="PS50835"/>
    </source>
</evidence>
<dbReference type="InterPro" id="IPR013098">
    <property type="entry name" value="Ig_I-set"/>
</dbReference>
<dbReference type="SMART" id="SM00408">
    <property type="entry name" value="IGc2"/>
    <property type="match status" value="3"/>
</dbReference>
<dbReference type="Pfam" id="PF13895">
    <property type="entry name" value="Ig_2"/>
    <property type="match status" value="1"/>
</dbReference>
<evidence type="ECO:0000313" key="9">
    <source>
        <dbReference type="EMBL" id="KAB5587009.1"/>
    </source>
</evidence>
<evidence type="ECO:0000256" key="3">
    <source>
        <dbReference type="ARBA" id="ARBA00023180"/>
    </source>
</evidence>